<evidence type="ECO:0000313" key="3">
    <source>
        <dbReference type="Proteomes" id="UP000507470"/>
    </source>
</evidence>
<gene>
    <name evidence="2" type="ORF">MCOR_49371</name>
</gene>
<keyword evidence="3" id="KW-1185">Reference proteome</keyword>
<feature type="signal peptide" evidence="1">
    <location>
        <begin position="1"/>
        <end position="20"/>
    </location>
</feature>
<protein>
    <submittedName>
        <fullName evidence="2">Uncharacterized protein</fullName>
    </submittedName>
</protein>
<evidence type="ECO:0000256" key="1">
    <source>
        <dbReference type="SAM" id="SignalP"/>
    </source>
</evidence>
<keyword evidence="1" id="KW-0732">Signal</keyword>
<accession>A0A6J8E8Q0</accession>
<dbReference type="OrthoDB" id="6038969at2759"/>
<evidence type="ECO:0000313" key="2">
    <source>
        <dbReference type="EMBL" id="CAC5416790.1"/>
    </source>
</evidence>
<proteinExistence type="predicted"/>
<sequence>MARGILILAIMTLYVLSVKSDDLNFLEEVDCTARSFNLRPERFPKRYVTMESGAKGQLYARRGYFGENNAFIFKRINANEPYFYIKSKKLKNRYVFMTDIPEGLIQSTRKVPGAEGEWKIQKVSEGEYALFPKEWPNWHMCRKNDYFGTMIGCKDAAGPEGRFFID</sequence>
<dbReference type="CDD" id="cd00257">
    <property type="entry name" value="beta-trefoil_FSCN-like"/>
    <property type="match status" value="1"/>
</dbReference>
<dbReference type="Proteomes" id="UP000507470">
    <property type="component" value="Unassembled WGS sequence"/>
</dbReference>
<dbReference type="AlphaFoldDB" id="A0A6J8E8Q0"/>
<feature type="chain" id="PRO_5027020767" evidence="1">
    <location>
        <begin position="21"/>
        <end position="166"/>
    </location>
</feature>
<reference evidence="2 3" key="1">
    <citation type="submission" date="2020-06" db="EMBL/GenBank/DDBJ databases">
        <authorList>
            <person name="Li R."/>
            <person name="Bekaert M."/>
        </authorList>
    </citation>
    <scope>NUCLEOTIDE SEQUENCE [LARGE SCALE GENOMIC DNA]</scope>
    <source>
        <strain evidence="3">wild</strain>
    </source>
</reference>
<organism evidence="2 3">
    <name type="scientific">Mytilus coruscus</name>
    <name type="common">Sea mussel</name>
    <dbReference type="NCBI Taxonomy" id="42192"/>
    <lineage>
        <taxon>Eukaryota</taxon>
        <taxon>Metazoa</taxon>
        <taxon>Spiralia</taxon>
        <taxon>Lophotrochozoa</taxon>
        <taxon>Mollusca</taxon>
        <taxon>Bivalvia</taxon>
        <taxon>Autobranchia</taxon>
        <taxon>Pteriomorphia</taxon>
        <taxon>Mytilida</taxon>
        <taxon>Mytiloidea</taxon>
        <taxon>Mytilidae</taxon>
        <taxon>Mytilinae</taxon>
        <taxon>Mytilus</taxon>
    </lineage>
</organism>
<dbReference type="EMBL" id="CACVKT020008686">
    <property type="protein sequence ID" value="CAC5416790.1"/>
    <property type="molecule type" value="Genomic_DNA"/>
</dbReference>
<name>A0A6J8E8Q0_MYTCO</name>